<evidence type="ECO:0000256" key="9">
    <source>
        <dbReference type="ARBA" id="ARBA00022723"/>
    </source>
</evidence>
<evidence type="ECO:0000256" key="10">
    <source>
        <dbReference type="ARBA" id="ARBA00022968"/>
    </source>
</evidence>
<evidence type="ECO:0000256" key="16">
    <source>
        <dbReference type="ARBA" id="ARBA00030723"/>
    </source>
</evidence>
<dbReference type="PANTHER" id="PTHR46420:SF1">
    <property type="entry name" value="BETA-1,4-GLUCURONYLTRANSFERASE 1"/>
    <property type="match status" value="1"/>
</dbReference>
<dbReference type="Gene3D" id="3.90.550.10">
    <property type="entry name" value="Spore Coat Polysaccharide Biosynthesis Protein SpsA, Chain A"/>
    <property type="match status" value="1"/>
</dbReference>
<dbReference type="GO" id="GO:0046872">
    <property type="term" value="F:metal ion binding"/>
    <property type="evidence" value="ECO:0007669"/>
    <property type="project" value="UniProtKB-KW"/>
</dbReference>
<evidence type="ECO:0000256" key="11">
    <source>
        <dbReference type="ARBA" id="ARBA00022989"/>
    </source>
</evidence>
<keyword evidence="11 21" id="KW-1133">Transmembrane helix</keyword>
<sequence>MTHAPRRVKLRGILFCIIVIYSVILTLSHNSNTCQNRTESKLVYVEKEVIGENQFSAKIDCRHTFDLRAGRWDNQILYKLFDNVITGDHFYNLSTTYKVSLATQSSLEKLFSLQEVAAQWSGPISVAIYCAGNDELSLALLYITYLRKCNINVRRKISFHFALPKDRMPTVVEYDFNFFSDTNCVHKDDMLNILLKKVTESTKKWRTTNPYPQNHMRNIARKNCVTPYVFLTDVDVIPCNNMAEKLNKFLETDKCDKCGFVIPTYEIDNRVSFPANKSEIVRLSKKQLARPFHQKVFIYNQYATNFSRWEQDTTEGTVRVSHPVTNFEMFYEPFYVAKDSVPPHDERFIGYGFTRNTQVYEMYVAGYKFQVVTPIFAVHWGLQDRRGRPYWREKQNSHNNKLFQTFKKELFARYQNDPLHLVNRSFKH</sequence>
<dbReference type="Proteomes" id="UP000192223">
    <property type="component" value="Unplaced"/>
</dbReference>
<keyword evidence="15" id="KW-0464">Manganese</keyword>
<dbReference type="InterPro" id="IPR029044">
    <property type="entry name" value="Nucleotide-diphossugar_trans"/>
</dbReference>
<reference evidence="23" key="1">
    <citation type="submission" date="2025-08" db="UniProtKB">
        <authorList>
            <consortium name="RefSeq"/>
        </authorList>
    </citation>
    <scope>IDENTIFICATION</scope>
    <source>
        <tissue evidence="23">Entire body</tissue>
    </source>
</reference>
<evidence type="ECO:0000256" key="7">
    <source>
        <dbReference type="ARBA" id="ARBA00022679"/>
    </source>
</evidence>
<keyword evidence="8 21" id="KW-0812">Transmembrane</keyword>
<evidence type="ECO:0000256" key="19">
    <source>
        <dbReference type="ARBA" id="ARBA00033291"/>
    </source>
</evidence>
<evidence type="ECO:0000313" key="22">
    <source>
        <dbReference type="Proteomes" id="UP000192223"/>
    </source>
</evidence>
<evidence type="ECO:0000256" key="21">
    <source>
        <dbReference type="SAM" id="Phobius"/>
    </source>
</evidence>
<protein>
    <recommendedName>
        <fullName evidence="5">Beta-1,4-glucuronyltransferase 1</fullName>
    </recommendedName>
    <alternativeName>
        <fullName evidence="16">I-beta-1,3-N-acetylglucosaminyltransferase</fullName>
    </alternativeName>
    <alternativeName>
        <fullName evidence="19">N-acetyllactosaminide beta-1,3-N-acetylglucosaminyltransferase</fullName>
    </alternativeName>
    <alternativeName>
        <fullName evidence="17">Poly-N-acetyllactosamine extension enzyme</fullName>
    </alternativeName>
    <alternativeName>
        <fullName evidence="18">UDP-GlcNAc:betaGal beta-1,3-N-acetylglucosaminyltransferase 1</fullName>
    </alternativeName>
</protein>
<dbReference type="InterPro" id="IPR043189">
    <property type="entry name" value="B4GAT1"/>
</dbReference>
<comment type="pathway">
    <text evidence="3">Protein modification; protein glycosylation.</text>
</comment>
<dbReference type="AlphaFoldDB" id="A0A1W4WQ34"/>
<evidence type="ECO:0000256" key="1">
    <source>
        <dbReference type="ARBA" id="ARBA00001936"/>
    </source>
</evidence>
<evidence type="ECO:0000256" key="5">
    <source>
        <dbReference type="ARBA" id="ARBA00017962"/>
    </source>
</evidence>
<evidence type="ECO:0000256" key="6">
    <source>
        <dbReference type="ARBA" id="ARBA00022676"/>
    </source>
</evidence>
<evidence type="ECO:0000256" key="12">
    <source>
        <dbReference type="ARBA" id="ARBA00023034"/>
    </source>
</evidence>
<evidence type="ECO:0000256" key="20">
    <source>
        <dbReference type="ARBA" id="ARBA00047852"/>
    </source>
</evidence>
<evidence type="ECO:0000256" key="13">
    <source>
        <dbReference type="ARBA" id="ARBA00023136"/>
    </source>
</evidence>
<dbReference type="STRING" id="224129.A0A1W4WQ34"/>
<organism evidence="22 23">
    <name type="scientific">Agrilus planipennis</name>
    <name type="common">Emerald ash borer</name>
    <name type="synonym">Agrilus marcopoli</name>
    <dbReference type="NCBI Taxonomy" id="224129"/>
    <lineage>
        <taxon>Eukaryota</taxon>
        <taxon>Metazoa</taxon>
        <taxon>Ecdysozoa</taxon>
        <taxon>Arthropoda</taxon>
        <taxon>Hexapoda</taxon>
        <taxon>Insecta</taxon>
        <taxon>Pterygota</taxon>
        <taxon>Neoptera</taxon>
        <taxon>Endopterygota</taxon>
        <taxon>Coleoptera</taxon>
        <taxon>Polyphaga</taxon>
        <taxon>Elateriformia</taxon>
        <taxon>Buprestoidea</taxon>
        <taxon>Buprestidae</taxon>
        <taxon>Agrilinae</taxon>
        <taxon>Agrilus</taxon>
    </lineage>
</organism>
<keyword evidence="13 21" id="KW-0472">Membrane</keyword>
<feature type="transmembrane region" description="Helical" evidence="21">
    <location>
        <begin position="12"/>
        <end position="29"/>
    </location>
</feature>
<evidence type="ECO:0000256" key="4">
    <source>
        <dbReference type="ARBA" id="ARBA00008539"/>
    </source>
</evidence>
<comment type="cofactor">
    <cofactor evidence="1">
        <name>Mn(2+)</name>
        <dbReference type="ChEBI" id="CHEBI:29035"/>
    </cofactor>
</comment>
<accession>A0A1W4WQ34</accession>
<evidence type="ECO:0000256" key="15">
    <source>
        <dbReference type="ARBA" id="ARBA00023211"/>
    </source>
</evidence>
<dbReference type="KEGG" id="apln:108737592"/>
<evidence type="ECO:0000256" key="3">
    <source>
        <dbReference type="ARBA" id="ARBA00004922"/>
    </source>
</evidence>
<dbReference type="GO" id="GO:0035269">
    <property type="term" value="P:protein O-linked glycosylation via mannose"/>
    <property type="evidence" value="ECO:0007669"/>
    <property type="project" value="TreeGrafter"/>
</dbReference>
<keyword evidence="10" id="KW-0735">Signal-anchor</keyword>
<dbReference type="UniPathway" id="UPA00378"/>
<gene>
    <name evidence="23" type="primary">LOC108737592</name>
</gene>
<evidence type="ECO:0000256" key="17">
    <source>
        <dbReference type="ARBA" id="ARBA00032175"/>
    </source>
</evidence>
<dbReference type="GeneID" id="108737592"/>
<proteinExistence type="inferred from homology"/>
<dbReference type="GO" id="GO:0015020">
    <property type="term" value="F:glucuronosyltransferase activity"/>
    <property type="evidence" value="ECO:0007669"/>
    <property type="project" value="InterPro"/>
</dbReference>
<dbReference type="SUPFAM" id="SSF53448">
    <property type="entry name" value="Nucleotide-diphospho-sugar transferases"/>
    <property type="match status" value="1"/>
</dbReference>
<dbReference type="FunCoup" id="A0A1W4WQ34">
    <property type="interactions" value="291"/>
</dbReference>
<evidence type="ECO:0000256" key="2">
    <source>
        <dbReference type="ARBA" id="ARBA00004323"/>
    </source>
</evidence>
<evidence type="ECO:0000256" key="14">
    <source>
        <dbReference type="ARBA" id="ARBA00023180"/>
    </source>
</evidence>
<dbReference type="GO" id="GO:0000139">
    <property type="term" value="C:Golgi membrane"/>
    <property type="evidence" value="ECO:0007669"/>
    <property type="project" value="UniProtKB-SubCell"/>
</dbReference>
<keyword evidence="6" id="KW-0328">Glycosyltransferase</keyword>
<evidence type="ECO:0000313" key="23">
    <source>
        <dbReference type="RefSeq" id="XP_018326024.1"/>
    </source>
</evidence>
<dbReference type="InParanoid" id="A0A1W4WQ34"/>
<keyword evidence="22" id="KW-1185">Reference proteome</keyword>
<comment type="catalytic activity">
    <reaction evidence="20">
        <text>3-O-[beta-D-Xyl-(1-&gt;4)-Rib-ol-P-Rib-ol-P-3-beta-D-GalNAc-(1-&gt;3)-beta-D-GlcNAc-(1-&gt;4)-(O-6-P-alpha-D-Man)]-Thr-[protein] + UDP-alpha-D-glucuronate = 3-O-[beta-D-GlcA-(1-&gt;3)-beta-D-Xyl-(1-&gt;4)-Rib-ol-P-Rib-ol-P-3-beta-D-GalNAc-(1-&gt;3)-beta-D-GlcNAc-(1-&gt;4)-(O-6-P-alpha-D-Man)]-Thr-[protein] + UDP + H(+)</text>
        <dbReference type="Rhea" id="RHEA:46860"/>
        <dbReference type="Rhea" id="RHEA-COMP:15023"/>
        <dbReference type="Rhea" id="RHEA-COMP:17482"/>
        <dbReference type="ChEBI" id="CHEBI:15378"/>
        <dbReference type="ChEBI" id="CHEBI:58052"/>
        <dbReference type="ChEBI" id="CHEBI:58223"/>
        <dbReference type="ChEBI" id="CHEBI:142405"/>
        <dbReference type="ChEBI" id="CHEBI:177336"/>
    </reaction>
</comment>
<comment type="similarity">
    <text evidence="4">Belongs to the glycosyltransferase 49 family.</text>
</comment>
<keyword evidence="9" id="KW-0479">Metal-binding</keyword>
<dbReference type="Pfam" id="PF13896">
    <property type="entry name" value="Glyco_transf_49"/>
    <property type="match status" value="1"/>
</dbReference>
<dbReference type="OrthoDB" id="6479716at2759"/>
<name>A0A1W4WQ34_AGRPL</name>
<keyword evidence="7" id="KW-0808">Transferase</keyword>
<comment type="subcellular location">
    <subcellularLocation>
        <location evidence="2">Golgi apparatus membrane</location>
        <topology evidence="2">Single-pass type II membrane protein</topology>
    </subcellularLocation>
</comment>
<keyword evidence="12" id="KW-0333">Golgi apparatus</keyword>
<keyword evidence="14" id="KW-0325">Glycoprotein</keyword>
<evidence type="ECO:0000256" key="18">
    <source>
        <dbReference type="ARBA" id="ARBA00032181"/>
    </source>
</evidence>
<dbReference type="PANTHER" id="PTHR46420">
    <property type="entry name" value="BETA-1,4-GLUCURONYLTRANSFERASE 1"/>
    <property type="match status" value="1"/>
</dbReference>
<dbReference type="RefSeq" id="XP_018326024.1">
    <property type="nucleotide sequence ID" value="XM_018470522.2"/>
</dbReference>
<evidence type="ECO:0000256" key="8">
    <source>
        <dbReference type="ARBA" id="ARBA00022692"/>
    </source>
</evidence>